<accession>A0A0N7G7L9</accession>
<sequence length="143" mass="15742">MASKSYTRKRKGGNKWNCNCTLASNPTTKTVIAVPVNKATAATTLQKAVRQRQAAQRVASLKPAKKPTTPTGLESALAIQSAAMSPHQKGMKALMAKPGMTEAKAKDILSRQSNKKSSKGGRKRKTRRVTRKRKSRRLRSKRR</sequence>
<gene>
    <name evidence="2" type="ORF">ceV_247</name>
</gene>
<dbReference type="KEGG" id="vg:26049114"/>
<name>A0A0N7G7L9_9VIRU</name>
<proteinExistence type="predicted"/>
<feature type="compositionally biased region" description="Basic residues" evidence="1">
    <location>
        <begin position="113"/>
        <end position="143"/>
    </location>
</feature>
<feature type="region of interest" description="Disordered" evidence="1">
    <location>
        <begin position="97"/>
        <end position="143"/>
    </location>
</feature>
<protein>
    <submittedName>
        <fullName evidence="2">Uncharacterized protein</fullName>
    </submittedName>
</protein>
<evidence type="ECO:0000256" key="1">
    <source>
        <dbReference type="SAM" id="MobiDB-lite"/>
    </source>
</evidence>
<dbReference type="EMBL" id="KT820662">
    <property type="protein sequence ID" value="ALH23153.1"/>
    <property type="molecule type" value="Genomic_DNA"/>
</dbReference>
<evidence type="ECO:0000313" key="2">
    <source>
        <dbReference type="EMBL" id="ALH23153.1"/>
    </source>
</evidence>
<dbReference type="Proteomes" id="UP000203826">
    <property type="component" value="Segment"/>
</dbReference>
<keyword evidence="3" id="KW-1185">Reference proteome</keyword>
<organism evidence="2 3">
    <name type="scientific">Chrysochromulina ericina virus CeV-01B</name>
    <dbReference type="NCBI Taxonomy" id="3070830"/>
    <lineage>
        <taxon>Viruses</taxon>
        <taxon>Varidnaviria</taxon>
        <taxon>Bamfordvirae</taxon>
        <taxon>Nucleocytoviricota</taxon>
        <taxon>Megaviricetes</taxon>
        <taxon>Imitervirales</taxon>
        <taxon>Mesomimiviridae</taxon>
        <taxon>Tethysvirus</taxon>
        <taxon>Tethysvirus raunefjordenense</taxon>
    </lineage>
</organism>
<reference evidence="2 3" key="1">
    <citation type="journal article" date="2015" name="Genome Announc.">
        <title>The 474-Kilobase-Pair Complete Genome Sequence of CeV-01B, a Virus Infecting Haptolina (Chrysochromulina) ericina (Prymnesiophyceae).</title>
        <authorList>
            <person name="Gallot-Lavallee L."/>
            <person name="Pagarete A."/>
            <person name="Legendre M."/>
            <person name="Santini S."/>
            <person name="Sandaa R.A."/>
            <person name="Himmelbauer H."/>
            <person name="Ogata H."/>
            <person name="Bratbak G."/>
            <person name="Claverie J.M."/>
        </authorList>
    </citation>
    <scope>NUCLEOTIDE SEQUENCE [LARGE SCALE GENOMIC DNA]</scope>
    <source>
        <strain evidence="2">CeV-01B</strain>
    </source>
</reference>
<evidence type="ECO:0000313" key="3">
    <source>
        <dbReference type="Proteomes" id="UP000203826"/>
    </source>
</evidence>